<dbReference type="EMBL" id="VSWD01000014">
    <property type="protein sequence ID" value="KAK3083520.1"/>
    <property type="molecule type" value="Genomic_DNA"/>
</dbReference>
<organism evidence="1 2">
    <name type="scientific">Pinctada imbricata</name>
    <name type="common">Atlantic pearl-oyster</name>
    <name type="synonym">Pinctada martensii</name>
    <dbReference type="NCBI Taxonomy" id="66713"/>
    <lineage>
        <taxon>Eukaryota</taxon>
        <taxon>Metazoa</taxon>
        <taxon>Spiralia</taxon>
        <taxon>Lophotrochozoa</taxon>
        <taxon>Mollusca</taxon>
        <taxon>Bivalvia</taxon>
        <taxon>Autobranchia</taxon>
        <taxon>Pteriomorphia</taxon>
        <taxon>Pterioida</taxon>
        <taxon>Pterioidea</taxon>
        <taxon>Pteriidae</taxon>
        <taxon>Pinctada</taxon>
    </lineage>
</organism>
<reference evidence="1" key="1">
    <citation type="submission" date="2019-08" db="EMBL/GenBank/DDBJ databases">
        <title>The improved chromosome-level genome for the pearl oyster Pinctada fucata martensii using PacBio sequencing and Hi-C.</title>
        <authorList>
            <person name="Zheng Z."/>
        </authorList>
    </citation>
    <scope>NUCLEOTIDE SEQUENCE</scope>
    <source>
        <strain evidence="1">ZZ-2019</strain>
        <tissue evidence="1">Adductor muscle</tissue>
    </source>
</reference>
<proteinExistence type="predicted"/>
<dbReference type="Proteomes" id="UP001186944">
    <property type="component" value="Unassembled WGS sequence"/>
</dbReference>
<evidence type="ECO:0000313" key="2">
    <source>
        <dbReference type="Proteomes" id="UP001186944"/>
    </source>
</evidence>
<accession>A0AA89BL94</accession>
<sequence length="94" mass="10587">MIEESNLPVNVYCKFVKQRTPEWMNIRSTAAVTESTVYKAIGLETLRAEQLHFDEVVRGKPKLLVPQDVEVRLQHGQTNEINGIATLVAVILPT</sequence>
<gene>
    <name evidence="1" type="ORF">FSP39_024656</name>
</gene>
<comment type="caution">
    <text evidence="1">The sequence shown here is derived from an EMBL/GenBank/DDBJ whole genome shotgun (WGS) entry which is preliminary data.</text>
</comment>
<keyword evidence="2" id="KW-1185">Reference proteome</keyword>
<name>A0AA89BL94_PINIB</name>
<protein>
    <submittedName>
        <fullName evidence="1">Uncharacterized protein</fullName>
    </submittedName>
</protein>
<dbReference type="AlphaFoldDB" id="A0AA89BL94"/>
<evidence type="ECO:0000313" key="1">
    <source>
        <dbReference type="EMBL" id="KAK3083520.1"/>
    </source>
</evidence>